<dbReference type="RefSeq" id="WP_109817793.1">
    <property type="nucleotide sequence ID" value="NZ_QGKR01000186.1"/>
</dbReference>
<dbReference type="InterPro" id="IPR001845">
    <property type="entry name" value="HTH_ArsR_DNA-bd_dom"/>
</dbReference>
<protein>
    <submittedName>
        <fullName evidence="3">ArsR family transcriptional regulator</fullName>
    </submittedName>
</protein>
<sequence>MTTELASLSGRARIHAALGDPSRLAVVDALTLGDASPGEIAHDLQMPTNLVAHHVKVLSEAGLVVRGRSEGDRRRTYLRLRPEALTALTPAPMAGVGRVVFVCTRNSARSQLAAALWSDRTHTSAASAGTQPAERVHPRAVAVAQRHGLLLDATGTAHVADIVRDDDLLIAVCDNAHEELTDPARPRLHWSVPDPVRVDTDDAFEAAFTDLAARIDRVAPIVTAAMNSGERYD</sequence>
<dbReference type="Pfam" id="PF01451">
    <property type="entry name" value="LMWPc"/>
    <property type="match status" value="1"/>
</dbReference>
<dbReference type="EMBL" id="QGKR01000186">
    <property type="protein sequence ID" value="PWR09033.1"/>
    <property type="molecule type" value="Genomic_DNA"/>
</dbReference>
<dbReference type="SMART" id="SM00226">
    <property type="entry name" value="LMWPc"/>
    <property type="match status" value="1"/>
</dbReference>
<dbReference type="Gene3D" id="3.40.50.2300">
    <property type="match status" value="1"/>
</dbReference>
<comment type="caution">
    <text evidence="3">The sequence shown here is derived from an EMBL/GenBank/DDBJ whole genome shotgun (WGS) entry which is preliminary data.</text>
</comment>
<keyword evidence="1" id="KW-0059">Arsenical resistance</keyword>
<gene>
    <name evidence="3" type="ORF">DKT68_13740</name>
</gene>
<dbReference type="SUPFAM" id="SSF52788">
    <property type="entry name" value="Phosphotyrosine protein phosphatases I"/>
    <property type="match status" value="1"/>
</dbReference>
<dbReference type="InterPro" id="IPR036390">
    <property type="entry name" value="WH_DNA-bd_sf"/>
</dbReference>
<name>A0A317D8C3_9ACTN</name>
<dbReference type="GO" id="GO:0046685">
    <property type="term" value="P:response to arsenic-containing substance"/>
    <property type="evidence" value="ECO:0007669"/>
    <property type="project" value="UniProtKB-KW"/>
</dbReference>
<dbReference type="InterPro" id="IPR036388">
    <property type="entry name" value="WH-like_DNA-bd_sf"/>
</dbReference>
<dbReference type="Gene3D" id="1.10.10.10">
    <property type="entry name" value="Winged helix-like DNA-binding domain superfamily/Winged helix DNA-binding domain"/>
    <property type="match status" value="1"/>
</dbReference>
<dbReference type="PROSITE" id="PS50987">
    <property type="entry name" value="HTH_ARSR_2"/>
    <property type="match status" value="1"/>
</dbReference>
<dbReference type="InterPro" id="IPR011991">
    <property type="entry name" value="ArsR-like_HTH"/>
</dbReference>
<dbReference type="PANTHER" id="PTHR43428:SF1">
    <property type="entry name" value="ARSENATE REDUCTASE"/>
    <property type="match status" value="1"/>
</dbReference>
<evidence type="ECO:0000313" key="3">
    <source>
        <dbReference type="EMBL" id="PWR09033.1"/>
    </source>
</evidence>
<evidence type="ECO:0000259" key="2">
    <source>
        <dbReference type="PROSITE" id="PS50987"/>
    </source>
</evidence>
<reference evidence="3 4" key="1">
    <citation type="submission" date="2018-05" db="EMBL/GenBank/DDBJ databases">
        <title>Micromonospora atacamensis sp. nov., a novel actinobacteria isolated from high altitude Atacama Desert soil.</title>
        <authorList>
            <person name="Carro L."/>
            <person name="Golinska P."/>
            <person name="Klenk H.-P."/>
            <person name="Goodfellow M."/>
        </authorList>
    </citation>
    <scope>NUCLEOTIDE SEQUENCE [LARGE SCALE GENOMIC DNA]</scope>
    <source>
        <strain evidence="3 4">5R2A7</strain>
    </source>
</reference>
<dbReference type="Pfam" id="PF12840">
    <property type="entry name" value="HTH_20"/>
    <property type="match status" value="1"/>
</dbReference>
<dbReference type="SMART" id="SM00418">
    <property type="entry name" value="HTH_ARSR"/>
    <property type="match status" value="1"/>
</dbReference>
<dbReference type="InterPro" id="IPR036196">
    <property type="entry name" value="Ptyr_pPase_sf"/>
</dbReference>
<dbReference type="SUPFAM" id="SSF46785">
    <property type="entry name" value="Winged helix' DNA-binding domain"/>
    <property type="match status" value="1"/>
</dbReference>
<accession>A0A317D8C3</accession>
<dbReference type="PANTHER" id="PTHR43428">
    <property type="entry name" value="ARSENATE REDUCTASE"/>
    <property type="match status" value="1"/>
</dbReference>
<dbReference type="InterPro" id="IPR023485">
    <property type="entry name" value="Ptyr_pPase"/>
</dbReference>
<dbReference type="AlphaFoldDB" id="A0A317D8C3"/>
<evidence type="ECO:0000256" key="1">
    <source>
        <dbReference type="ARBA" id="ARBA00022849"/>
    </source>
</evidence>
<dbReference type="CDD" id="cd00090">
    <property type="entry name" value="HTH_ARSR"/>
    <property type="match status" value="1"/>
</dbReference>
<evidence type="ECO:0000313" key="4">
    <source>
        <dbReference type="Proteomes" id="UP000245410"/>
    </source>
</evidence>
<dbReference type="Proteomes" id="UP000245410">
    <property type="component" value="Unassembled WGS sequence"/>
</dbReference>
<dbReference type="OrthoDB" id="9784339at2"/>
<feature type="domain" description="HTH arsR-type" evidence="2">
    <location>
        <begin position="3"/>
        <end position="100"/>
    </location>
</feature>
<proteinExistence type="predicted"/>
<keyword evidence="4" id="KW-1185">Reference proteome</keyword>
<dbReference type="GO" id="GO:0003700">
    <property type="term" value="F:DNA-binding transcription factor activity"/>
    <property type="evidence" value="ECO:0007669"/>
    <property type="project" value="InterPro"/>
</dbReference>
<organism evidence="3 4">
    <name type="scientific">Micromonospora acroterricola</name>
    <dbReference type="NCBI Taxonomy" id="2202421"/>
    <lineage>
        <taxon>Bacteria</taxon>
        <taxon>Bacillati</taxon>
        <taxon>Actinomycetota</taxon>
        <taxon>Actinomycetes</taxon>
        <taxon>Micromonosporales</taxon>
        <taxon>Micromonosporaceae</taxon>
        <taxon>Micromonospora</taxon>
    </lineage>
</organism>